<dbReference type="InterPro" id="IPR011060">
    <property type="entry name" value="RibuloseP-bd_barrel"/>
</dbReference>
<name>A0A974WG27_9BACT</name>
<dbReference type="AlphaFoldDB" id="A0A974WG27"/>
<accession>A0A974WG27</accession>
<dbReference type="GO" id="GO:0016853">
    <property type="term" value="F:isomerase activity"/>
    <property type="evidence" value="ECO:0007669"/>
    <property type="project" value="UniProtKB-KW"/>
</dbReference>
<reference evidence="1" key="1">
    <citation type="submission" date="2021-02" db="EMBL/GenBank/DDBJ databases">
        <title>Fulvivirga sp. S481 isolated from sea water.</title>
        <authorList>
            <person name="Bae S.S."/>
            <person name="Baek K."/>
        </authorList>
    </citation>
    <scope>NUCLEOTIDE SEQUENCE</scope>
    <source>
        <strain evidence="1">S481</strain>
    </source>
</reference>
<dbReference type="KEGG" id="fuv:JR347_12320"/>
<evidence type="ECO:0000313" key="2">
    <source>
        <dbReference type="Proteomes" id="UP000662783"/>
    </source>
</evidence>
<proteinExistence type="predicted"/>
<keyword evidence="1" id="KW-0413">Isomerase</keyword>
<keyword evidence="2" id="KW-1185">Reference proteome</keyword>
<dbReference type="EMBL" id="CP070608">
    <property type="protein sequence ID" value="QSE96392.1"/>
    <property type="molecule type" value="Genomic_DNA"/>
</dbReference>
<dbReference type="SUPFAM" id="SSF51366">
    <property type="entry name" value="Ribulose-phoshate binding barrel"/>
    <property type="match status" value="1"/>
</dbReference>
<gene>
    <name evidence="1" type="ORF">JR347_12320</name>
</gene>
<evidence type="ECO:0000313" key="1">
    <source>
        <dbReference type="EMBL" id="QSE96392.1"/>
    </source>
</evidence>
<sequence>MALKTFVKINSVNNLSDARYCAGMNVNIIGFKAGIDENSVSPEQFKEITSWVSGVDYCLEFESEIDDAFKNYDAQYIQSGNQSELLKHIGEAKLIYSTELTSIDKEISSDIDYIIINGANLKDETQLNQVKELAQQFKVLLGSGFDDSDINDILDATPIAGIAITAGDEIRPGFKDYDELADVLEAIEIDEWA</sequence>
<dbReference type="InterPro" id="IPR013785">
    <property type="entry name" value="Aldolase_TIM"/>
</dbReference>
<dbReference type="RefSeq" id="WP_205720908.1">
    <property type="nucleotide sequence ID" value="NZ_CP070608.1"/>
</dbReference>
<dbReference type="Proteomes" id="UP000662783">
    <property type="component" value="Chromosome"/>
</dbReference>
<dbReference type="Gene3D" id="3.20.20.70">
    <property type="entry name" value="Aldolase class I"/>
    <property type="match status" value="1"/>
</dbReference>
<protein>
    <submittedName>
        <fullName evidence="1">Phosphoribosylanthranilate isomerase</fullName>
    </submittedName>
</protein>
<organism evidence="1 2">
    <name type="scientific">Fulvivirga lutea</name>
    <dbReference type="NCBI Taxonomy" id="2810512"/>
    <lineage>
        <taxon>Bacteria</taxon>
        <taxon>Pseudomonadati</taxon>
        <taxon>Bacteroidota</taxon>
        <taxon>Cytophagia</taxon>
        <taxon>Cytophagales</taxon>
        <taxon>Fulvivirgaceae</taxon>
        <taxon>Fulvivirga</taxon>
    </lineage>
</organism>